<organism evidence="2 3">
    <name type="scientific">Aspergillus tanneri</name>
    <dbReference type="NCBI Taxonomy" id="1220188"/>
    <lineage>
        <taxon>Eukaryota</taxon>
        <taxon>Fungi</taxon>
        <taxon>Dikarya</taxon>
        <taxon>Ascomycota</taxon>
        <taxon>Pezizomycotina</taxon>
        <taxon>Eurotiomycetes</taxon>
        <taxon>Eurotiomycetidae</taxon>
        <taxon>Eurotiales</taxon>
        <taxon>Aspergillaceae</taxon>
        <taxon>Aspergillus</taxon>
        <taxon>Aspergillus subgen. Circumdati</taxon>
    </lineage>
</organism>
<dbReference type="GO" id="GO:0016020">
    <property type="term" value="C:membrane"/>
    <property type="evidence" value="ECO:0007669"/>
    <property type="project" value="TreeGrafter"/>
</dbReference>
<dbReference type="GeneID" id="54327831"/>
<dbReference type="SUPFAM" id="SSF111331">
    <property type="entry name" value="NAD kinase/diacylglycerol kinase-like"/>
    <property type="match status" value="1"/>
</dbReference>
<dbReference type="Gene3D" id="2.60.200.40">
    <property type="match status" value="1"/>
</dbReference>
<dbReference type="GO" id="GO:0001727">
    <property type="term" value="F:lipid kinase activity"/>
    <property type="evidence" value="ECO:0007669"/>
    <property type="project" value="TreeGrafter"/>
</dbReference>
<dbReference type="InterPro" id="IPR017438">
    <property type="entry name" value="ATP-NAD_kinase_N"/>
</dbReference>
<dbReference type="Pfam" id="PF00781">
    <property type="entry name" value="DAGK_cat"/>
    <property type="match status" value="1"/>
</dbReference>
<evidence type="ECO:0000313" key="2">
    <source>
        <dbReference type="EMBL" id="KAA8649234.1"/>
    </source>
</evidence>
<comment type="caution">
    <text evidence="2">The sequence shown here is derived from an EMBL/GenBank/DDBJ whole genome shotgun (WGS) entry which is preliminary data.</text>
</comment>
<dbReference type="Gene3D" id="3.40.50.10330">
    <property type="entry name" value="Probable inorganic polyphosphate/atp-NAD kinase, domain 1"/>
    <property type="match status" value="1"/>
</dbReference>
<dbReference type="GO" id="GO:0046512">
    <property type="term" value="P:sphingosine biosynthetic process"/>
    <property type="evidence" value="ECO:0007669"/>
    <property type="project" value="TreeGrafter"/>
</dbReference>
<dbReference type="InterPro" id="IPR050187">
    <property type="entry name" value="Lipid_Phosphate_FormReg"/>
</dbReference>
<name>A0A5M9MV14_9EURO</name>
<dbReference type="EMBL" id="QUQM01000003">
    <property type="protein sequence ID" value="KAA8649234.1"/>
    <property type="molecule type" value="Genomic_DNA"/>
</dbReference>
<dbReference type="OrthoDB" id="3853857at2759"/>
<feature type="domain" description="DAGKc" evidence="1">
    <location>
        <begin position="52"/>
        <end position="196"/>
    </location>
</feature>
<dbReference type="PANTHER" id="PTHR12358:SF108">
    <property type="entry name" value="DAGKC DOMAIN-CONTAINING PROTEIN"/>
    <property type="match status" value="1"/>
</dbReference>
<dbReference type="RefSeq" id="XP_033428595.1">
    <property type="nucleotide sequence ID" value="XM_033569789.1"/>
</dbReference>
<dbReference type="InterPro" id="IPR001206">
    <property type="entry name" value="Diacylglycerol_kinase_cat_dom"/>
</dbReference>
<dbReference type="PANTHER" id="PTHR12358">
    <property type="entry name" value="SPHINGOSINE KINASE"/>
    <property type="match status" value="1"/>
</dbReference>
<proteinExistence type="predicted"/>
<dbReference type="Proteomes" id="UP000324241">
    <property type="component" value="Unassembled WGS sequence"/>
</dbReference>
<dbReference type="AlphaFoldDB" id="A0A5M9MV14"/>
<accession>A0A5M9MV14</accession>
<gene>
    <name evidence="2" type="ORF">ATNIH1004_005129</name>
</gene>
<reference evidence="2 3" key="1">
    <citation type="submission" date="2019-08" db="EMBL/GenBank/DDBJ databases">
        <title>The genome sequence of a newly discovered highly antifungal drug resistant Aspergillus species, Aspergillus tanneri NIH 1004.</title>
        <authorList>
            <person name="Mounaud S."/>
            <person name="Singh I."/>
            <person name="Joardar V."/>
            <person name="Pakala S."/>
            <person name="Pakala S."/>
            <person name="Venepally P."/>
            <person name="Chung J.K."/>
            <person name="Losada L."/>
            <person name="Nierman W.C."/>
        </authorList>
    </citation>
    <scope>NUCLEOTIDE SEQUENCE [LARGE SCALE GENOMIC DNA]</scope>
    <source>
        <strain evidence="2 3">NIH1004</strain>
    </source>
</reference>
<dbReference type="PROSITE" id="PS50146">
    <property type="entry name" value="DAGK"/>
    <property type="match status" value="1"/>
</dbReference>
<sequence length="419" mass="46160">MLFLRGGHKNAKCGPEDVHAHLESIQLVSLPSTVLTSYLCPNIPHWLKPCSGESMNVHVIISTLSGTGMAKNFYQYILQPFLVQIGLVDYKVHETKSAQTIIRLCKSQFIPVAQSGVPQLLILLSGDGGLSDIVDTFHSATAALLAPPTIALIPAGTGNAMASSMQLNSHISSGLVTLLRGRPKLVPTFIAAFSPGAQHITEEGHSRTSILGNSRQEGDCPKIRGAVVVSWGMHAALVADSDTTEYRRFGSDRFKMAANELLFPSNGTETHKYAGTITLTKWDRQTDSRYMETVSNKEHMYVLATLLPRLEKDFMISPKSKPLDGSLWFVHFGPMPPEQAMQLMTHAYCGGQHVGEEGVFYSEIEGFKIEFNEIDERWRRVCIDGKIVVVENGGWMEVRKEVKHAVNILAPPGIDDIRH</sequence>
<dbReference type="InterPro" id="IPR016064">
    <property type="entry name" value="NAD/diacylglycerol_kinase_sf"/>
</dbReference>
<dbReference type="GO" id="GO:0005737">
    <property type="term" value="C:cytoplasm"/>
    <property type="evidence" value="ECO:0007669"/>
    <property type="project" value="TreeGrafter"/>
</dbReference>
<protein>
    <recommendedName>
        <fullName evidence="1">DAGKc domain-containing protein</fullName>
    </recommendedName>
</protein>
<evidence type="ECO:0000313" key="3">
    <source>
        <dbReference type="Proteomes" id="UP000324241"/>
    </source>
</evidence>
<evidence type="ECO:0000259" key="1">
    <source>
        <dbReference type="PROSITE" id="PS50146"/>
    </source>
</evidence>